<reference evidence="1 2" key="1">
    <citation type="submission" date="2015-09" db="EMBL/GenBank/DDBJ databases">
        <authorList>
            <consortium name="Swine Surveillance"/>
        </authorList>
    </citation>
    <scope>NUCLEOTIDE SEQUENCE [LARGE SCALE GENOMIC DNA]</scope>
    <source>
        <strain evidence="1 2">CECT 4292</strain>
    </source>
</reference>
<protein>
    <submittedName>
        <fullName evidence="1">Uncharacterized protein</fullName>
    </submittedName>
</protein>
<name>A0A0P1ESP7_9RHOB</name>
<sequence length="220" mass="25176">MSHLVEKLKPEVEATINRLNGKKFRPDPIAGEHFSKIVSVMSSAYKRHGFIIERAILEQLKTNPDFAVWEDRSFYVPSTADHIVDSAIGAPDHIFGTETAYREGPRTLQVDAIVYNRRTKAIRAYEIKRGSGLHDAGKRRSILRDLLCLQVLLKSYGQQKGYEVSEATAHIIFYYGQCSIKKPFSLVREELDHHFEYPVVDEVEGVNTFFKERLFSILTS</sequence>
<dbReference type="EMBL" id="CYPU01000011">
    <property type="protein sequence ID" value="CUH46485.1"/>
    <property type="molecule type" value="Genomic_DNA"/>
</dbReference>
<organism evidence="1 2">
    <name type="scientific">Ruegeria atlantica</name>
    <dbReference type="NCBI Taxonomy" id="81569"/>
    <lineage>
        <taxon>Bacteria</taxon>
        <taxon>Pseudomonadati</taxon>
        <taxon>Pseudomonadota</taxon>
        <taxon>Alphaproteobacteria</taxon>
        <taxon>Rhodobacterales</taxon>
        <taxon>Roseobacteraceae</taxon>
        <taxon>Ruegeria</taxon>
    </lineage>
</organism>
<proteinExistence type="predicted"/>
<gene>
    <name evidence="1" type="ORF">RUA4292_00651</name>
</gene>
<accession>A0A0P1ESP7</accession>
<dbReference type="AlphaFoldDB" id="A0A0P1ESP7"/>
<evidence type="ECO:0000313" key="1">
    <source>
        <dbReference type="EMBL" id="CUH46485.1"/>
    </source>
</evidence>
<dbReference type="Proteomes" id="UP000050783">
    <property type="component" value="Unassembled WGS sequence"/>
</dbReference>
<evidence type="ECO:0000313" key="2">
    <source>
        <dbReference type="Proteomes" id="UP000050783"/>
    </source>
</evidence>